<accession>A0A8S5SWI8</accession>
<name>A0A8S5SWI8_9CAUD</name>
<evidence type="ECO:0000313" key="1">
    <source>
        <dbReference type="EMBL" id="DAF54906.1"/>
    </source>
</evidence>
<sequence length="54" mass="6414">MSCDYFLTTSIMDSSHTFSFYRIFTCAFAIAPYDYCYKYSGFPPLFLFYSPTWV</sequence>
<proteinExistence type="predicted"/>
<reference evidence="1" key="1">
    <citation type="journal article" date="2021" name="Proc. Natl. Acad. Sci. U.S.A.">
        <title>A Catalog of Tens of Thousands of Viruses from Human Metagenomes Reveals Hidden Associations with Chronic Diseases.</title>
        <authorList>
            <person name="Tisza M.J."/>
            <person name="Buck C.B."/>
        </authorList>
    </citation>
    <scope>NUCLEOTIDE SEQUENCE</scope>
    <source>
        <strain evidence="1">CtqPo10</strain>
    </source>
</reference>
<dbReference type="EMBL" id="BK032682">
    <property type="protein sequence ID" value="DAF54906.1"/>
    <property type="molecule type" value="Genomic_DNA"/>
</dbReference>
<protein>
    <submittedName>
        <fullName evidence="1">Uncharacterized protein</fullName>
    </submittedName>
</protein>
<organism evidence="1">
    <name type="scientific">Siphoviridae sp. ctqPo10</name>
    <dbReference type="NCBI Taxonomy" id="2827948"/>
    <lineage>
        <taxon>Viruses</taxon>
        <taxon>Duplodnaviria</taxon>
        <taxon>Heunggongvirae</taxon>
        <taxon>Uroviricota</taxon>
        <taxon>Caudoviricetes</taxon>
    </lineage>
</organism>